<organism evidence="1 2">
    <name type="scientific">Burkholderia ubonensis</name>
    <dbReference type="NCBI Taxonomy" id="101571"/>
    <lineage>
        <taxon>Bacteria</taxon>
        <taxon>Pseudomonadati</taxon>
        <taxon>Pseudomonadota</taxon>
        <taxon>Betaproteobacteria</taxon>
        <taxon>Burkholderiales</taxon>
        <taxon>Burkholderiaceae</taxon>
        <taxon>Burkholderia</taxon>
        <taxon>Burkholderia cepacia complex</taxon>
    </lineage>
</organism>
<accession>A0AAW3NGS0</accession>
<sequence>MGIGRFLVDGLIRFAAEHDGQLPAIIALSACHWVQLLNESVEFGIVKEFAGDDLPGICVDDTCSGPYFIDDEFGRFEL</sequence>
<reference evidence="1 2" key="1">
    <citation type="submission" date="2015-11" db="EMBL/GenBank/DDBJ databases">
        <title>Expanding the genomic diversity of Burkholderia species for the development of highly accurate diagnostics.</title>
        <authorList>
            <person name="Sahl J."/>
            <person name="Keim P."/>
            <person name="Wagner D."/>
        </authorList>
    </citation>
    <scope>NUCLEOTIDE SEQUENCE [LARGE SCALE GENOMIC DNA]</scope>
    <source>
        <strain evidence="1 2">MSMB1137WGS</strain>
    </source>
</reference>
<name>A0AAW3NGS0_9BURK</name>
<dbReference type="AlphaFoldDB" id="A0AAW3NGS0"/>
<dbReference type="Proteomes" id="UP000056732">
    <property type="component" value="Unassembled WGS sequence"/>
</dbReference>
<proteinExistence type="predicted"/>
<protein>
    <submittedName>
        <fullName evidence="1">Uncharacterized protein</fullName>
    </submittedName>
</protein>
<dbReference type="PROSITE" id="PS51257">
    <property type="entry name" value="PROKAR_LIPOPROTEIN"/>
    <property type="match status" value="1"/>
</dbReference>
<evidence type="ECO:0000313" key="1">
    <source>
        <dbReference type="EMBL" id="KVT57774.1"/>
    </source>
</evidence>
<dbReference type="EMBL" id="LPDO01000041">
    <property type="protein sequence ID" value="KVT57774.1"/>
    <property type="molecule type" value="Genomic_DNA"/>
</dbReference>
<comment type="caution">
    <text evidence="1">The sequence shown here is derived from an EMBL/GenBank/DDBJ whole genome shotgun (WGS) entry which is preliminary data.</text>
</comment>
<evidence type="ECO:0000313" key="2">
    <source>
        <dbReference type="Proteomes" id="UP000056732"/>
    </source>
</evidence>
<gene>
    <name evidence="1" type="ORF">WK53_29615</name>
</gene>